<keyword evidence="3" id="KW-1185">Reference proteome</keyword>
<proteinExistence type="predicted"/>
<protein>
    <submittedName>
        <fullName evidence="2">Uncharacterized protein</fullName>
    </submittedName>
</protein>
<gene>
    <name evidence="2" type="ORF">NDU88_005892</name>
</gene>
<dbReference type="EMBL" id="JANPWB010000007">
    <property type="protein sequence ID" value="KAJ1174069.1"/>
    <property type="molecule type" value="Genomic_DNA"/>
</dbReference>
<evidence type="ECO:0000313" key="3">
    <source>
        <dbReference type="Proteomes" id="UP001066276"/>
    </source>
</evidence>
<name>A0AAV7TDI9_PLEWA</name>
<feature type="compositionally biased region" description="Basic and acidic residues" evidence="1">
    <location>
        <begin position="12"/>
        <end position="21"/>
    </location>
</feature>
<feature type="region of interest" description="Disordered" evidence="1">
    <location>
        <begin position="1"/>
        <end position="21"/>
    </location>
</feature>
<dbReference type="Proteomes" id="UP001066276">
    <property type="component" value="Chromosome 4_1"/>
</dbReference>
<reference evidence="2" key="1">
    <citation type="journal article" date="2022" name="bioRxiv">
        <title>Sequencing and chromosome-scale assembly of the giantPleurodeles waltlgenome.</title>
        <authorList>
            <person name="Brown T."/>
            <person name="Elewa A."/>
            <person name="Iarovenko S."/>
            <person name="Subramanian E."/>
            <person name="Araus A.J."/>
            <person name="Petzold A."/>
            <person name="Susuki M."/>
            <person name="Suzuki K.-i.T."/>
            <person name="Hayashi T."/>
            <person name="Toyoda A."/>
            <person name="Oliveira C."/>
            <person name="Osipova E."/>
            <person name="Leigh N.D."/>
            <person name="Simon A."/>
            <person name="Yun M.H."/>
        </authorList>
    </citation>
    <scope>NUCLEOTIDE SEQUENCE</scope>
    <source>
        <strain evidence="2">20211129_DDA</strain>
        <tissue evidence="2">Liver</tissue>
    </source>
</reference>
<sequence length="126" mass="14307">MDAFKHGFSFHPHSDDEKESPWRQDQVHLIMTFENAMASIPRDWKGAGPTGGILVQDHLKREVEAGDGGTSVRKTPEERKCGVGRWFFRAHWVGGWWCSNRVVSVLEGKEALHVRERPEVGAPRFA</sequence>
<dbReference type="AlphaFoldDB" id="A0AAV7TDI9"/>
<organism evidence="2 3">
    <name type="scientific">Pleurodeles waltl</name>
    <name type="common">Iberian ribbed newt</name>
    <dbReference type="NCBI Taxonomy" id="8319"/>
    <lineage>
        <taxon>Eukaryota</taxon>
        <taxon>Metazoa</taxon>
        <taxon>Chordata</taxon>
        <taxon>Craniata</taxon>
        <taxon>Vertebrata</taxon>
        <taxon>Euteleostomi</taxon>
        <taxon>Amphibia</taxon>
        <taxon>Batrachia</taxon>
        <taxon>Caudata</taxon>
        <taxon>Salamandroidea</taxon>
        <taxon>Salamandridae</taxon>
        <taxon>Pleurodelinae</taxon>
        <taxon>Pleurodeles</taxon>
    </lineage>
</organism>
<accession>A0AAV7TDI9</accession>
<evidence type="ECO:0000256" key="1">
    <source>
        <dbReference type="SAM" id="MobiDB-lite"/>
    </source>
</evidence>
<evidence type="ECO:0000313" key="2">
    <source>
        <dbReference type="EMBL" id="KAJ1174069.1"/>
    </source>
</evidence>
<comment type="caution">
    <text evidence="2">The sequence shown here is derived from an EMBL/GenBank/DDBJ whole genome shotgun (WGS) entry which is preliminary data.</text>
</comment>